<proteinExistence type="predicted"/>
<keyword evidence="6" id="KW-0804">Transcription</keyword>
<evidence type="ECO:0000256" key="7">
    <source>
        <dbReference type="ARBA" id="ARBA00023242"/>
    </source>
</evidence>
<dbReference type="InterPro" id="IPR036236">
    <property type="entry name" value="Znf_C2H2_sf"/>
</dbReference>
<dbReference type="GO" id="GO:0008270">
    <property type="term" value="F:zinc ion binding"/>
    <property type="evidence" value="ECO:0007669"/>
    <property type="project" value="UniProtKB-KW"/>
</dbReference>
<dbReference type="EMBL" id="JAGMWT010000018">
    <property type="protein sequence ID" value="KAH7113838.1"/>
    <property type="molecule type" value="Genomic_DNA"/>
</dbReference>
<dbReference type="PROSITE" id="PS00028">
    <property type="entry name" value="ZINC_FINGER_C2H2_1"/>
    <property type="match status" value="1"/>
</dbReference>
<comment type="subcellular location">
    <subcellularLocation>
        <location evidence="1">Nucleus</location>
    </subcellularLocation>
</comment>
<dbReference type="PROSITE" id="PS50157">
    <property type="entry name" value="ZINC_FINGER_C2H2_2"/>
    <property type="match status" value="2"/>
</dbReference>
<keyword evidence="7" id="KW-0539">Nucleus</keyword>
<dbReference type="InterPro" id="IPR013087">
    <property type="entry name" value="Znf_C2H2_type"/>
</dbReference>
<evidence type="ECO:0000256" key="4">
    <source>
        <dbReference type="ARBA" id="ARBA00022833"/>
    </source>
</evidence>
<dbReference type="GO" id="GO:0005634">
    <property type="term" value="C:nucleus"/>
    <property type="evidence" value="ECO:0007669"/>
    <property type="project" value="UniProtKB-SubCell"/>
</dbReference>
<dbReference type="AlphaFoldDB" id="A0A9P9IA68"/>
<evidence type="ECO:0000313" key="10">
    <source>
        <dbReference type="EMBL" id="KAH7113838.1"/>
    </source>
</evidence>
<dbReference type="SMART" id="SM00355">
    <property type="entry name" value="ZnF_C2H2"/>
    <property type="match status" value="5"/>
</dbReference>
<reference evidence="10" key="1">
    <citation type="journal article" date="2021" name="Nat. Commun.">
        <title>Genetic determinants of endophytism in the Arabidopsis root mycobiome.</title>
        <authorList>
            <person name="Mesny F."/>
            <person name="Miyauchi S."/>
            <person name="Thiergart T."/>
            <person name="Pickel B."/>
            <person name="Atanasova L."/>
            <person name="Karlsson M."/>
            <person name="Huettel B."/>
            <person name="Barry K.W."/>
            <person name="Haridas S."/>
            <person name="Chen C."/>
            <person name="Bauer D."/>
            <person name="Andreopoulos W."/>
            <person name="Pangilinan J."/>
            <person name="LaButti K."/>
            <person name="Riley R."/>
            <person name="Lipzen A."/>
            <person name="Clum A."/>
            <person name="Drula E."/>
            <person name="Henrissat B."/>
            <person name="Kohler A."/>
            <person name="Grigoriev I.V."/>
            <person name="Martin F.M."/>
            <person name="Hacquard S."/>
        </authorList>
    </citation>
    <scope>NUCLEOTIDE SEQUENCE</scope>
    <source>
        <strain evidence="10">MPI-CAGE-CH-0243</strain>
    </source>
</reference>
<evidence type="ECO:0000259" key="9">
    <source>
        <dbReference type="PROSITE" id="PS50157"/>
    </source>
</evidence>
<keyword evidence="3 8" id="KW-0863">Zinc-finger</keyword>
<evidence type="ECO:0000313" key="11">
    <source>
        <dbReference type="Proteomes" id="UP000700596"/>
    </source>
</evidence>
<evidence type="ECO:0000256" key="5">
    <source>
        <dbReference type="ARBA" id="ARBA00023015"/>
    </source>
</evidence>
<evidence type="ECO:0000256" key="6">
    <source>
        <dbReference type="ARBA" id="ARBA00023163"/>
    </source>
</evidence>
<comment type="caution">
    <text evidence="10">The sequence shown here is derived from an EMBL/GenBank/DDBJ whole genome shotgun (WGS) entry which is preliminary data.</text>
</comment>
<dbReference type="Gene3D" id="3.30.160.60">
    <property type="entry name" value="Classic Zinc Finger"/>
    <property type="match status" value="1"/>
</dbReference>
<name>A0A9P9IA68_9PLEO</name>
<keyword evidence="2" id="KW-0479">Metal-binding</keyword>
<evidence type="ECO:0000256" key="1">
    <source>
        <dbReference type="ARBA" id="ARBA00004123"/>
    </source>
</evidence>
<evidence type="ECO:0000256" key="8">
    <source>
        <dbReference type="PROSITE-ProRule" id="PRU00042"/>
    </source>
</evidence>
<dbReference type="InterPro" id="IPR051061">
    <property type="entry name" value="Zinc_finger_trans_reg"/>
</dbReference>
<gene>
    <name evidence="10" type="ORF">B0J11DRAFT_141083</name>
</gene>
<dbReference type="SUPFAM" id="SSF57667">
    <property type="entry name" value="beta-beta-alpha zinc fingers"/>
    <property type="match status" value="1"/>
</dbReference>
<dbReference type="Proteomes" id="UP000700596">
    <property type="component" value="Unassembled WGS sequence"/>
</dbReference>
<accession>A0A9P9IA68</accession>
<evidence type="ECO:0000256" key="3">
    <source>
        <dbReference type="ARBA" id="ARBA00022771"/>
    </source>
</evidence>
<keyword evidence="5" id="KW-0805">Transcription regulation</keyword>
<sequence>MTFVGPDHMSNNDAGLSTTNSTLYPSHATQALEHHSINVPCTDIIAANDDFKFESRAEVVEDRSRQPKHESNDSTRLRCEYHGCTSRRTFRRKYELQRHMKNHTATRIPCVFPDCYKSFYRQDKLKDHVQKHHVDDSEPVACPRPSCDFGPVEWDLLKLHIRNHSRHTIIELVTFQLIKERHCPVTSCNQVVDVSGLRKHLESHNAVELRCCQNSILDSGYDSNTLNIICPVCRHQFMKRDDWIDHLTNDHLVTDSVHYQAICTQLKSAVLAWRTCYPWEKWSVEDFPHHELVQCNHCSEMMHCHDDSYKHHLSLFRDPEEIRPYRRAILALWPEFGSHPVFNDVLPRKEMRHYTRSA</sequence>
<keyword evidence="4" id="KW-0862">Zinc</keyword>
<keyword evidence="11" id="KW-1185">Reference proteome</keyword>
<feature type="domain" description="C2H2-type" evidence="9">
    <location>
        <begin position="108"/>
        <end position="138"/>
    </location>
</feature>
<feature type="domain" description="C2H2-type" evidence="9">
    <location>
        <begin position="77"/>
        <end position="108"/>
    </location>
</feature>
<protein>
    <recommendedName>
        <fullName evidence="9">C2H2-type domain-containing protein</fullName>
    </recommendedName>
</protein>
<organism evidence="10 11">
    <name type="scientific">Dendryphion nanum</name>
    <dbReference type="NCBI Taxonomy" id="256645"/>
    <lineage>
        <taxon>Eukaryota</taxon>
        <taxon>Fungi</taxon>
        <taxon>Dikarya</taxon>
        <taxon>Ascomycota</taxon>
        <taxon>Pezizomycotina</taxon>
        <taxon>Dothideomycetes</taxon>
        <taxon>Pleosporomycetidae</taxon>
        <taxon>Pleosporales</taxon>
        <taxon>Torulaceae</taxon>
        <taxon>Dendryphion</taxon>
    </lineage>
</organism>
<dbReference type="PANTHER" id="PTHR46179">
    <property type="entry name" value="ZINC FINGER PROTEIN"/>
    <property type="match status" value="1"/>
</dbReference>
<evidence type="ECO:0000256" key="2">
    <source>
        <dbReference type="ARBA" id="ARBA00022723"/>
    </source>
</evidence>
<dbReference type="GO" id="GO:0006357">
    <property type="term" value="P:regulation of transcription by RNA polymerase II"/>
    <property type="evidence" value="ECO:0007669"/>
    <property type="project" value="TreeGrafter"/>
</dbReference>
<dbReference type="OrthoDB" id="3939438at2759"/>
<dbReference type="PANTHER" id="PTHR46179:SF13">
    <property type="entry name" value="C2H2-TYPE DOMAIN-CONTAINING PROTEIN"/>
    <property type="match status" value="1"/>
</dbReference>